<organism evidence="1">
    <name type="scientific">Octopus bimaculoides</name>
    <name type="common">California two-spotted octopus</name>
    <dbReference type="NCBI Taxonomy" id="37653"/>
    <lineage>
        <taxon>Eukaryota</taxon>
        <taxon>Metazoa</taxon>
        <taxon>Spiralia</taxon>
        <taxon>Lophotrochozoa</taxon>
        <taxon>Mollusca</taxon>
        <taxon>Cephalopoda</taxon>
        <taxon>Coleoidea</taxon>
        <taxon>Octopodiformes</taxon>
        <taxon>Octopoda</taxon>
        <taxon>Incirrata</taxon>
        <taxon>Octopodidae</taxon>
        <taxon>Octopus</taxon>
    </lineage>
</organism>
<dbReference type="EMBL" id="KQ422362">
    <property type="protein sequence ID" value="KOF75026.1"/>
    <property type="molecule type" value="Genomic_DNA"/>
</dbReference>
<dbReference type="AlphaFoldDB" id="A0A0L8GDD0"/>
<evidence type="ECO:0000313" key="1">
    <source>
        <dbReference type="EMBL" id="KOF75026.1"/>
    </source>
</evidence>
<name>A0A0L8GDD0_OCTBM</name>
<reference evidence="1" key="1">
    <citation type="submission" date="2015-07" db="EMBL/GenBank/DDBJ databases">
        <title>MeaNS - Measles Nucleotide Surveillance Program.</title>
        <authorList>
            <person name="Tran T."/>
            <person name="Druce J."/>
        </authorList>
    </citation>
    <scope>NUCLEOTIDE SEQUENCE</scope>
    <source>
        <strain evidence="1">UCB-OBI-ISO-001</strain>
        <tissue evidence="1">Gonad</tissue>
    </source>
</reference>
<sequence>MLKTYTSKVIMIFSALDIFQIYSLGAPIQNTSDLYYSTKTQKFFSSCLLNSS</sequence>
<proteinExistence type="predicted"/>
<gene>
    <name evidence="1" type="ORF">OCBIM_22035348mg</name>
</gene>
<protein>
    <submittedName>
        <fullName evidence="1">Uncharacterized protein</fullName>
    </submittedName>
</protein>
<accession>A0A0L8GDD0</accession>